<evidence type="ECO:0000256" key="2">
    <source>
        <dbReference type="SAM" id="MobiDB-lite"/>
    </source>
</evidence>
<evidence type="ECO:0000313" key="4">
    <source>
        <dbReference type="EMBL" id="BFP55084.1"/>
    </source>
</evidence>
<dbReference type="EMBL" id="AP035884">
    <property type="protein sequence ID" value="BFP55084.1"/>
    <property type="molecule type" value="Genomic_DNA"/>
</dbReference>
<dbReference type="InterPro" id="IPR051324">
    <property type="entry name" value="Stress/Tellurium_Resist"/>
</dbReference>
<dbReference type="AlphaFoldDB" id="A0AB33KHT7"/>
<dbReference type="PANTHER" id="PTHR32097">
    <property type="entry name" value="CAMP-BINDING PROTEIN 1-RELATED"/>
    <property type="match status" value="1"/>
</dbReference>
<organism evidence="4">
    <name type="scientific">Streptomyces sp. CMC78</name>
    <dbReference type="NCBI Taxonomy" id="3231512"/>
    <lineage>
        <taxon>Bacteria</taxon>
        <taxon>Bacillati</taxon>
        <taxon>Actinomycetota</taxon>
        <taxon>Actinomycetes</taxon>
        <taxon>Kitasatosporales</taxon>
        <taxon>Streptomycetaceae</taxon>
        <taxon>Streptomyces</taxon>
    </lineage>
</organism>
<sequence>MFAEYGECVTHHTRHTVGCRSAFRAAVHLGGLVHEMVKGANVGLATLSEDVGSVVVSLGWSSATGEGDADVSVLLLDGDGKVRSDVDFCFYNNPVAGNGSVQLLGKTPTADGSEDRISFDLDAVPQEIDKVVVAASRYAGSRFGELDDLRLTLADSAGDGLVRFAVEGADEVSAVIFGELYRRSGEWKFRAVGQGYASGLAGLATDYGVDIDDDAAEEPPGLEAEAEPGPEADAPAPEPPAATGPDAPEPPPVVPAQSRGVRATTPAAPQASAAPRAPAAPGPADSAPVPKPSRRPRTAKKKVTLPRTAKKSLADNESWRSARLFPVSALKSDRERETRATSVVLSVMAQVPEFGRRLTAGFGAPAGRMETYTEVTLPHGESPRRPDGVVRVERAGKLWTALVETKTNGNALKPDQVQAYMDIAARRGYEAVITLSNDVALEGSPLVDVRIDRRRKHKVALWHLSWAEVVHQAQMLIRHEGVGNAAHAWLLQELLLYLQHENSGCHGFQNMGAAWVPVRRGIDDETLCQGDARALEVIENWERLVRQVCLRLGGELGQKVLPVQRARRGSDPGARRAELADHLCEQGRLNAEIRIEGTPGVLAITADLRTAKLRTSIEVPAAEPGYPLSRVKRLIRRLSEAPADLHIETLADGQGPGPRGTLERLRPEPADLLPKDGAQITGFRLSLFKGMGNGRGSAETGFIRSVDEAVDRFHAQVVAHVEAPAV</sequence>
<gene>
    <name evidence="4" type="ORF">SCMC78_48910</name>
</gene>
<feature type="compositionally biased region" description="Low complexity" evidence="2">
    <location>
        <begin position="263"/>
        <end position="288"/>
    </location>
</feature>
<reference evidence="4" key="1">
    <citation type="submission" date="2024-07" db="EMBL/GenBank/DDBJ databases">
        <title>Complete genome sequences of cellulolytic bacteria, Kitasatospora sp. CMC57 and Streptomyces sp. CMC78, isolated from Japanese agricultural soil.</title>
        <authorList>
            <person name="Hashimoto T."/>
            <person name="Ito M."/>
            <person name="Iwamoto M."/>
            <person name="Fukahori D."/>
            <person name="Shoda T."/>
            <person name="Sakoda M."/>
            <person name="Morohoshi T."/>
            <person name="Mitsuboshi M."/>
            <person name="Nishizawa T."/>
        </authorList>
    </citation>
    <scope>NUCLEOTIDE SEQUENCE</scope>
    <source>
        <strain evidence="4">CMC78</strain>
    </source>
</reference>
<proteinExistence type="inferred from homology"/>
<comment type="similarity">
    <text evidence="1">Belongs to the CAPAB/TerDEXZ family.</text>
</comment>
<evidence type="ECO:0000256" key="1">
    <source>
        <dbReference type="ARBA" id="ARBA00008775"/>
    </source>
</evidence>
<dbReference type="PANTHER" id="PTHR32097:SF4">
    <property type="entry name" value="GENERAL STRESS PROTEIN 16U"/>
    <property type="match status" value="1"/>
</dbReference>
<dbReference type="Pfam" id="PF02342">
    <property type="entry name" value="TerD"/>
    <property type="match status" value="1"/>
</dbReference>
<dbReference type="KEGG" id="stcm:SCMC78_48910"/>
<accession>A0AB33KHT7</accession>
<dbReference type="CDD" id="cd06974">
    <property type="entry name" value="TerD_like"/>
    <property type="match status" value="1"/>
</dbReference>
<dbReference type="Gene3D" id="2.60.60.30">
    <property type="entry name" value="sav2460 like domains"/>
    <property type="match status" value="1"/>
</dbReference>
<feature type="compositionally biased region" description="Basic residues" evidence="2">
    <location>
        <begin position="292"/>
        <end position="310"/>
    </location>
</feature>
<protein>
    <submittedName>
        <fullName evidence="4">TerD family protein</fullName>
    </submittedName>
</protein>
<evidence type="ECO:0000259" key="3">
    <source>
        <dbReference type="Pfam" id="PF02342"/>
    </source>
</evidence>
<feature type="compositionally biased region" description="Pro residues" evidence="2">
    <location>
        <begin position="236"/>
        <end position="254"/>
    </location>
</feature>
<feature type="domain" description="TerD" evidence="3">
    <location>
        <begin position="34"/>
        <end position="207"/>
    </location>
</feature>
<feature type="region of interest" description="Disordered" evidence="2">
    <location>
        <begin position="211"/>
        <end position="316"/>
    </location>
</feature>
<dbReference type="InterPro" id="IPR003325">
    <property type="entry name" value="TerD"/>
</dbReference>
<name>A0AB33KHT7_9ACTN</name>